<keyword evidence="3" id="KW-1185">Reference proteome</keyword>
<evidence type="ECO:0000313" key="3">
    <source>
        <dbReference type="Proteomes" id="UP001141327"/>
    </source>
</evidence>
<proteinExistence type="predicted"/>
<evidence type="ECO:0008006" key="4">
    <source>
        <dbReference type="Google" id="ProtNLM"/>
    </source>
</evidence>
<accession>A0ABQ8UPN3</accession>
<sequence>MESSRAAPLVPPRASPLDEEKSHPSRSAELCNCVPFDASILGWNTLNSAIELIHGHFRSELLAGAGKFAEWKPPRNFGHDEYKAAINRWLAIKFKRPWDVSLGCSAAAFFPAHWVTDGSSDSQINVCKEMVPLDEEADEAEKPPVLAHAADQDEPAQPTLAKFPIFHLEVNSGKARRSSVAQLLAYSFQSALGVFLHHPTVNAPIYSLYVDPQIALLLRSRIIVTDSNSRQRECQKPPKSIQFLPEPIWLGATPLMLELMGQERSSEQSDSDGDSGGLGGDDSGDGDYVPQPRLQSPIPSSIELPKPMKPAVKGSAASSAAESKQITDPFVEQLLASAKAKMGPLPPVDLVRPSLELLSGLRFDGCPKTGQGGHSLVPNEILLQESLGDWTFLPSPQAATQPACARGAAPLTDSQPYLKLVTEEVFEATPAAVKGTAFQEWTIFGHRFILALMPSFGCSLWPRASRPTTPAAVRALGKVLVAQVLDLAKKGHAHSDIRLPNLIWDGAHADSLAIIDYDRVRPFFAEAPSCLPGPDTPCIIRCAAALTLHQVALCVLRLANYQPPDSVIIAPEIVDTLSPPMKEQVGPILAALTPEGYYAFGDGAALRCLENALRAAEEE</sequence>
<comment type="caution">
    <text evidence="2">The sequence shown here is derived from an EMBL/GenBank/DDBJ whole genome shotgun (WGS) entry which is preliminary data.</text>
</comment>
<organism evidence="2 3">
    <name type="scientific">Paratrimastix pyriformis</name>
    <dbReference type="NCBI Taxonomy" id="342808"/>
    <lineage>
        <taxon>Eukaryota</taxon>
        <taxon>Metamonada</taxon>
        <taxon>Preaxostyla</taxon>
        <taxon>Paratrimastigidae</taxon>
        <taxon>Paratrimastix</taxon>
    </lineage>
</organism>
<reference evidence="2" key="1">
    <citation type="journal article" date="2022" name="bioRxiv">
        <title>Genomics of Preaxostyla Flagellates Illuminates Evolutionary Transitions and the Path Towards Mitochondrial Loss.</title>
        <authorList>
            <person name="Novak L.V.F."/>
            <person name="Treitli S.C."/>
            <person name="Pyrih J."/>
            <person name="Halakuc P."/>
            <person name="Pipaliya S.V."/>
            <person name="Vacek V."/>
            <person name="Brzon O."/>
            <person name="Soukal P."/>
            <person name="Eme L."/>
            <person name="Dacks J.B."/>
            <person name="Karnkowska A."/>
            <person name="Elias M."/>
            <person name="Hampl V."/>
        </authorList>
    </citation>
    <scope>NUCLEOTIDE SEQUENCE</scope>
    <source>
        <strain evidence="2">RCP-MX</strain>
    </source>
</reference>
<feature type="region of interest" description="Disordered" evidence="1">
    <location>
        <begin position="1"/>
        <end position="23"/>
    </location>
</feature>
<dbReference type="Proteomes" id="UP001141327">
    <property type="component" value="Unassembled WGS sequence"/>
</dbReference>
<evidence type="ECO:0000256" key="1">
    <source>
        <dbReference type="SAM" id="MobiDB-lite"/>
    </source>
</evidence>
<dbReference type="EMBL" id="JAPMOS010000021">
    <property type="protein sequence ID" value="KAJ4459289.1"/>
    <property type="molecule type" value="Genomic_DNA"/>
</dbReference>
<name>A0ABQ8UPN3_9EUKA</name>
<feature type="region of interest" description="Disordered" evidence="1">
    <location>
        <begin position="261"/>
        <end position="324"/>
    </location>
</feature>
<evidence type="ECO:0000313" key="2">
    <source>
        <dbReference type="EMBL" id="KAJ4459289.1"/>
    </source>
</evidence>
<protein>
    <recommendedName>
        <fullName evidence="4">Protein kinase domain-containing protein</fullName>
    </recommendedName>
</protein>
<gene>
    <name evidence="2" type="ORF">PAPYR_4837</name>
</gene>